<proteinExistence type="predicted"/>
<dbReference type="Proteomes" id="UP000604117">
    <property type="component" value="Unassembled WGS sequence"/>
</dbReference>
<accession>A0ABQ4CS73</accession>
<dbReference type="EMBL" id="BONE01000027">
    <property type="protein sequence ID" value="GIF74127.1"/>
    <property type="molecule type" value="Genomic_DNA"/>
</dbReference>
<gene>
    <name evidence="1" type="ORF">Asi02nite_36450</name>
</gene>
<protein>
    <submittedName>
        <fullName evidence="1">Uncharacterized protein</fullName>
    </submittedName>
</protein>
<comment type="caution">
    <text evidence="1">The sequence shown here is derived from an EMBL/GenBank/DDBJ whole genome shotgun (WGS) entry which is preliminary data.</text>
</comment>
<evidence type="ECO:0000313" key="1">
    <source>
        <dbReference type="EMBL" id="GIF74127.1"/>
    </source>
</evidence>
<dbReference type="RefSeq" id="WP_203714490.1">
    <property type="nucleotide sequence ID" value="NZ_BONE01000027.1"/>
</dbReference>
<organism evidence="1 2">
    <name type="scientific">Asanoa siamensis</name>
    <dbReference type="NCBI Taxonomy" id="926357"/>
    <lineage>
        <taxon>Bacteria</taxon>
        <taxon>Bacillati</taxon>
        <taxon>Actinomycetota</taxon>
        <taxon>Actinomycetes</taxon>
        <taxon>Micromonosporales</taxon>
        <taxon>Micromonosporaceae</taxon>
        <taxon>Asanoa</taxon>
    </lineage>
</organism>
<evidence type="ECO:0000313" key="2">
    <source>
        <dbReference type="Proteomes" id="UP000604117"/>
    </source>
</evidence>
<name>A0ABQ4CS73_9ACTN</name>
<reference evidence="1 2" key="1">
    <citation type="submission" date="2021-01" db="EMBL/GenBank/DDBJ databases">
        <title>Whole genome shotgun sequence of Asanoa siamensis NBRC 107932.</title>
        <authorList>
            <person name="Komaki H."/>
            <person name="Tamura T."/>
        </authorList>
    </citation>
    <scope>NUCLEOTIDE SEQUENCE [LARGE SCALE GENOMIC DNA]</scope>
    <source>
        <strain evidence="1 2">NBRC 107932</strain>
    </source>
</reference>
<keyword evidence="2" id="KW-1185">Reference proteome</keyword>
<sequence length="254" mass="28933">MTNTRQILVAFGAERPPALGNIWRITAKKTDFYIDPVREEDAFHLSVHGRNDVHRNGHRFQITAVRKNVNAARARGECIEHRLPRKGFAFDGEQLGPDVFRVARIRWLWDLQRHRFRETAAVPLPDLQDYQSARRLSWQLEPNEAIDIDFVVSYNEPYWPDGTNSLRDRARLEPLLNEAGMWLTATAYRRSQTMSPTPVGTVFPLPRNGDEATRITQGGHSDSGAGTIYWFVEGIAARQAVESLRSNLSVEPSV</sequence>